<evidence type="ECO:0000313" key="3">
    <source>
        <dbReference type="Proteomes" id="UP001219525"/>
    </source>
</evidence>
<proteinExistence type="predicted"/>
<organism evidence="2 3">
    <name type="scientific">Mycena pura</name>
    <dbReference type="NCBI Taxonomy" id="153505"/>
    <lineage>
        <taxon>Eukaryota</taxon>
        <taxon>Fungi</taxon>
        <taxon>Dikarya</taxon>
        <taxon>Basidiomycota</taxon>
        <taxon>Agaricomycotina</taxon>
        <taxon>Agaricomycetes</taxon>
        <taxon>Agaricomycetidae</taxon>
        <taxon>Agaricales</taxon>
        <taxon>Marasmiineae</taxon>
        <taxon>Mycenaceae</taxon>
        <taxon>Mycena</taxon>
    </lineage>
</organism>
<dbReference type="Proteomes" id="UP001219525">
    <property type="component" value="Unassembled WGS sequence"/>
</dbReference>
<gene>
    <name evidence="2" type="ORF">GGX14DRAFT_580639</name>
</gene>
<reference evidence="2" key="1">
    <citation type="submission" date="2023-03" db="EMBL/GenBank/DDBJ databases">
        <title>Massive genome expansion in bonnet fungi (Mycena s.s.) driven by repeated elements and novel gene families across ecological guilds.</title>
        <authorList>
            <consortium name="Lawrence Berkeley National Laboratory"/>
            <person name="Harder C.B."/>
            <person name="Miyauchi S."/>
            <person name="Viragh M."/>
            <person name="Kuo A."/>
            <person name="Thoen E."/>
            <person name="Andreopoulos B."/>
            <person name="Lu D."/>
            <person name="Skrede I."/>
            <person name="Drula E."/>
            <person name="Henrissat B."/>
            <person name="Morin E."/>
            <person name="Kohler A."/>
            <person name="Barry K."/>
            <person name="LaButti K."/>
            <person name="Morin E."/>
            <person name="Salamov A."/>
            <person name="Lipzen A."/>
            <person name="Mereny Z."/>
            <person name="Hegedus B."/>
            <person name="Baldrian P."/>
            <person name="Stursova M."/>
            <person name="Weitz H."/>
            <person name="Taylor A."/>
            <person name="Grigoriev I.V."/>
            <person name="Nagy L.G."/>
            <person name="Martin F."/>
            <person name="Kauserud H."/>
        </authorList>
    </citation>
    <scope>NUCLEOTIDE SEQUENCE</scope>
    <source>
        <strain evidence="2">9144</strain>
    </source>
</reference>
<evidence type="ECO:0000256" key="1">
    <source>
        <dbReference type="SAM" id="SignalP"/>
    </source>
</evidence>
<evidence type="ECO:0000313" key="2">
    <source>
        <dbReference type="EMBL" id="KAJ7189492.1"/>
    </source>
</evidence>
<dbReference type="Gene3D" id="2.40.40.10">
    <property type="entry name" value="RlpA-like domain"/>
    <property type="match status" value="1"/>
</dbReference>
<dbReference type="CDD" id="cd22191">
    <property type="entry name" value="DPBB_RlpA_EXP_N-like"/>
    <property type="match status" value="1"/>
</dbReference>
<sequence length="121" mass="12462">MLFKSIASLAAFAVAAIALEDSAHLFLPDGALGACGEPVLDTEFAAAISSVDFSLSLCGQTITVFLGDETSSTKVDVVIKDNCTLACHKNQIELTQAAFDVLVGVGSPDQTVGPVTYNLPA</sequence>
<feature type="chain" id="PRO_5041994213" evidence="1">
    <location>
        <begin position="19"/>
        <end position="121"/>
    </location>
</feature>
<accession>A0AAD6USF1</accession>
<dbReference type="AlphaFoldDB" id="A0AAD6USF1"/>
<dbReference type="EMBL" id="JARJCW010000175">
    <property type="protein sequence ID" value="KAJ7189492.1"/>
    <property type="molecule type" value="Genomic_DNA"/>
</dbReference>
<dbReference type="InterPro" id="IPR036908">
    <property type="entry name" value="RlpA-like_sf"/>
</dbReference>
<dbReference type="SUPFAM" id="SSF50685">
    <property type="entry name" value="Barwin-like endoglucanases"/>
    <property type="match status" value="1"/>
</dbReference>
<feature type="signal peptide" evidence="1">
    <location>
        <begin position="1"/>
        <end position="18"/>
    </location>
</feature>
<name>A0AAD6USF1_9AGAR</name>
<keyword evidence="1" id="KW-0732">Signal</keyword>
<protein>
    <submittedName>
        <fullName evidence="2">Uncharacterized protein</fullName>
    </submittedName>
</protein>
<keyword evidence="3" id="KW-1185">Reference proteome</keyword>
<comment type="caution">
    <text evidence="2">The sequence shown here is derived from an EMBL/GenBank/DDBJ whole genome shotgun (WGS) entry which is preliminary data.</text>
</comment>